<dbReference type="Proteomes" id="UP000469559">
    <property type="component" value="Unassembled WGS sequence"/>
</dbReference>
<feature type="coiled-coil region" evidence="1">
    <location>
        <begin position="73"/>
        <end position="100"/>
    </location>
</feature>
<evidence type="ECO:0000256" key="1">
    <source>
        <dbReference type="SAM" id="Coils"/>
    </source>
</evidence>
<protein>
    <submittedName>
        <fullName evidence="2">Inner membrane assembly complex subunit 17</fullName>
    </submittedName>
</protein>
<dbReference type="OrthoDB" id="2120024at2759"/>
<gene>
    <name evidence="2" type="primary">ina17</name>
    <name evidence="2" type="ORF">LARI1_G006095</name>
</gene>
<evidence type="ECO:0000313" key="2">
    <source>
        <dbReference type="EMBL" id="TVY14226.1"/>
    </source>
</evidence>
<reference evidence="2 3" key="1">
    <citation type="submission" date="2018-05" db="EMBL/GenBank/DDBJ databases">
        <title>Whole genome sequencing for identification of molecular markers to develop diagnostic detection tools for the regulated plant pathogen Lachnellula willkommii.</title>
        <authorList>
            <person name="Giroux E."/>
            <person name="Bilodeau G."/>
        </authorList>
    </citation>
    <scope>NUCLEOTIDE SEQUENCE [LARGE SCALE GENOMIC DNA]</scope>
    <source>
        <strain evidence="2 3">CBS 203.66</strain>
    </source>
</reference>
<accession>A0A8T9B4F2</accession>
<comment type="caution">
    <text evidence="2">The sequence shown here is derived from an EMBL/GenBank/DDBJ whole genome shotgun (WGS) entry which is preliminary data.</text>
</comment>
<sequence length="130" mass="14745">MNSLSRTLRLRPARLLQMQTRANSSQVPEKEVSPHIGFYKTFSRPIAKVLLMATFTYQVAYWGWVYLEKGEIRAQKTAAIEGLEKELKGLTDAKRSKRRAGLESGFALRAEVWDQGHYDITPRIAGEGFG</sequence>
<keyword evidence="3" id="KW-1185">Reference proteome</keyword>
<evidence type="ECO:0000313" key="3">
    <source>
        <dbReference type="Proteomes" id="UP000469559"/>
    </source>
</evidence>
<dbReference type="EMBL" id="QGMF01000735">
    <property type="protein sequence ID" value="TVY14226.1"/>
    <property type="molecule type" value="Genomic_DNA"/>
</dbReference>
<organism evidence="2 3">
    <name type="scientific">Lachnellula arida</name>
    <dbReference type="NCBI Taxonomy" id="1316785"/>
    <lineage>
        <taxon>Eukaryota</taxon>
        <taxon>Fungi</taxon>
        <taxon>Dikarya</taxon>
        <taxon>Ascomycota</taxon>
        <taxon>Pezizomycotina</taxon>
        <taxon>Leotiomycetes</taxon>
        <taxon>Helotiales</taxon>
        <taxon>Lachnaceae</taxon>
        <taxon>Lachnellula</taxon>
    </lineage>
</organism>
<name>A0A8T9B4F2_9HELO</name>
<proteinExistence type="predicted"/>
<keyword evidence="1" id="KW-0175">Coiled coil</keyword>
<dbReference type="AlphaFoldDB" id="A0A8T9B4F2"/>